<proteinExistence type="predicted"/>
<evidence type="ECO:0000313" key="4">
    <source>
        <dbReference type="Proteomes" id="UP000214606"/>
    </source>
</evidence>
<protein>
    <recommendedName>
        <fullName evidence="5">Lipoprotein</fullName>
    </recommendedName>
</protein>
<accession>A0A163YFC5</accession>
<evidence type="ECO:0000256" key="1">
    <source>
        <dbReference type="SAM" id="MobiDB-lite"/>
    </source>
</evidence>
<dbReference type="EMBL" id="CP017703">
    <property type="protein sequence ID" value="ASS88924.1"/>
    <property type="molecule type" value="Genomic_DNA"/>
</dbReference>
<sequence>MRKMYFIFMLCALLIITAACGKKEVSPRAIDEKNDKCAQCNMAVMDNQFATQLILKNGKTFVFDDIGCMYKWKSENKNENIEAEFVRDYHSKEWVESDKATYVYDQSIRTPMAYNVISFQDKKDAEAFISKNSGKILNFDQLQDHKWKMNKEMMEKNMQDGHTDMNGDHSHMDEGNDHSHE</sequence>
<dbReference type="AlphaFoldDB" id="A0A163YFC5"/>
<dbReference type="Proteomes" id="UP000214606">
    <property type="component" value="Chromosome"/>
</dbReference>
<evidence type="ECO:0000256" key="2">
    <source>
        <dbReference type="SAM" id="SignalP"/>
    </source>
</evidence>
<organism evidence="3 4">
    <name type="scientific">Aeribacillus pallidus</name>
    <dbReference type="NCBI Taxonomy" id="33936"/>
    <lineage>
        <taxon>Bacteria</taxon>
        <taxon>Bacillati</taxon>
        <taxon>Bacillota</taxon>
        <taxon>Bacilli</taxon>
        <taxon>Bacillales</taxon>
        <taxon>Bacillaceae</taxon>
        <taxon>Aeribacillus</taxon>
    </lineage>
</organism>
<reference evidence="3 4" key="1">
    <citation type="submission" date="2016-10" db="EMBL/GenBank/DDBJ databases">
        <title>The whole genome sequencing and assembly of Aeribacillus pallidus KCTC3564 strain.</title>
        <authorList>
            <person name="Lee Y.-J."/>
            <person name="Park M.-K."/>
            <person name="Yi H."/>
            <person name="Bahn Y.-S."/>
            <person name="Kim J.F."/>
            <person name="Lee D.-W."/>
        </authorList>
    </citation>
    <scope>NUCLEOTIDE SEQUENCE [LARGE SCALE GENOMIC DNA]</scope>
    <source>
        <strain evidence="3 4">KCTC3564</strain>
    </source>
</reference>
<name>A0A163YFC5_9BACI</name>
<gene>
    <name evidence="3" type="ORF">AP3564_00425</name>
</gene>
<dbReference type="PROSITE" id="PS51257">
    <property type="entry name" value="PROKAR_LIPOPROTEIN"/>
    <property type="match status" value="1"/>
</dbReference>
<feature type="chain" id="PRO_5030022361" description="Lipoprotein" evidence="2">
    <location>
        <begin position="22"/>
        <end position="181"/>
    </location>
</feature>
<dbReference type="InterPro" id="IPR008719">
    <property type="entry name" value="N2O_reductase_NosL"/>
</dbReference>
<feature type="signal peptide" evidence="2">
    <location>
        <begin position="1"/>
        <end position="21"/>
    </location>
</feature>
<dbReference type="RefSeq" id="WP_066251149.1">
    <property type="nucleotide sequence ID" value="NZ_CP017703.1"/>
</dbReference>
<keyword evidence="2" id="KW-0732">Signal</keyword>
<dbReference type="SUPFAM" id="SSF160387">
    <property type="entry name" value="NosL/MerB-like"/>
    <property type="match status" value="1"/>
</dbReference>
<evidence type="ECO:0000313" key="3">
    <source>
        <dbReference type="EMBL" id="ASS88924.1"/>
    </source>
</evidence>
<dbReference type="Gene3D" id="3.30.70.2050">
    <property type="match status" value="1"/>
</dbReference>
<feature type="region of interest" description="Disordered" evidence="1">
    <location>
        <begin position="158"/>
        <end position="181"/>
    </location>
</feature>
<accession>A0A223E0Y4</accession>
<dbReference type="Pfam" id="PF05573">
    <property type="entry name" value="NosL"/>
    <property type="match status" value="1"/>
</dbReference>
<dbReference type="KEGG" id="apak:AP3564_00425"/>
<dbReference type="PANTHER" id="PTHR41247:SF1">
    <property type="entry name" value="HTH-TYPE TRANSCRIPTIONAL REPRESSOR YCNK"/>
    <property type="match status" value="1"/>
</dbReference>
<evidence type="ECO:0008006" key="5">
    <source>
        <dbReference type="Google" id="ProtNLM"/>
    </source>
</evidence>
<dbReference type="PANTHER" id="PTHR41247">
    <property type="entry name" value="HTH-TYPE TRANSCRIPTIONAL REPRESSOR YCNK"/>
    <property type="match status" value="1"/>
</dbReference>